<dbReference type="EMBL" id="JAENHO010000028">
    <property type="protein sequence ID" value="MBL7262231.1"/>
    <property type="molecule type" value="Genomic_DNA"/>
</dbReference>
<organism evidence="1 2">
    <name type="scientific">Paractinoplanes lichenicola</name>
    <dbReference type="NCBI Taxonomy" id="2802976"/>
    <lineage>
        <taxon>Bacteria</taxon>
        <taxon>Bacillati</taxon>
        <taxon>Actinomycetota</taxon>
        <taxon>Actinomycetes</taxon>
        <taxon>Micromonosporales</taxon>
        <taxon>Micromonosporaceae</taxon>
        <taxon>Paractinoplanes</taxon>
    </lineage>
</organism>
<keyword evidence="2" id="KW-1185">Reference proteome</keyword>
<reference evidence="1 2" key="1">
    <citation type="submission" date="2021-01" db="EMBL/GenBank/DDBJ databases">
        <title>Actinoplanes sp. nov. LDG1-01 isolated from lichen.</title>
        <authorList>
            <person name="Saeng-In P."/>
            <person name="Phongsopitanun W."/>
            <person name="Kanchanasin P."/>
            <person name="Yuki M."/>
            <person name="Kudo T."/>
            <person name="Ohkuma M."/>
            <person name="Tanasupawat S."/>
        </authorList>
    </citation>
    <scope>NUCLEOTIDE SEQUENCE [LARGE SCALE GENOMIC DNA]</scope>
    <source>
        <strain evidence="1 2">LDG1-01</strain>
    </source>
</reference>
<accession>A0ABS1W668</accession>
<protein>
    <recommendedName>
        <fullName evidence="3">Membrane-associated oxidoreductase</fullName>
    </recommendedName>
</protein>
<evidence type="ECO:0008006" key="3">
    <source>
        <dbReference type="Google" id="ProtNLM"/>
    </source>
</evidence>
<proteinExistence type="predicted"/>
<dbReference type="RefSeq" id="WP_203078773.1">
    <property type="nucleotide sequence ID" value="NZ_JAENHO010000028.1"/>
</dbReference>
<comment type="caution">
    <text evidence="1">The sequence shown here is derived from an EMBL/GenBank/DDBJ whole genome shotgun (WGS) entry which is preliminary data.</text>
</comment>
<name>A0ABS1W668_9ACTN</name>
<gene>
    <name evidence="1" type="ORF">JKJ07_48980</name>
</gene>
<evidence type="ECO:0000313" key="2">
    <source>
        <dbReference type="Proteomes" id="UP000598996"/>
    </source>
</evidence>
<evidence type="ECO:0000313" key="1">
    <source>
        <dbReference type="EMBL" id="MBL7262231.1"/>
    </source>
</evidence>
<sequence>MFRLPYDLITLVSVYHEAGVLHNDRDGVRVTPDGYQPLGLTPGDSIPPEYLAVDARGARVGGDLTAAGLTWKGALLLGLARIDGMLVLSRATGELVHAFSLTTKGLYATDGVFGTLNLPAATVDGPLELPGAELGELGAWGLTVAGSVVLADARVTGSVNLQGAELRAGFHASGLVAGRLQANRAEIRGDCVLGRARFDGLVTMRGTKVGGTVVLRDTELGQDGGVSLKADGLVAFELLLECPTPPGDVDLRHATVEVLADAATAWPARPVLTDFTYRQLRRDVPVGERLEVLRRATPSVEPQPYEQLALAYRAAGRERDARRVLREKLRRESRTGGLPGRLWGIVQDLSIGYGYQPGRAAAIFAVLLLAGTGWFAVAASCAGAAGLCPIKADEHPSWDAFLYSLDLLVPLIDWATRRPGTRSARTRWWRWP</sequence>
<dbReference type="Proteomes" id="UP000598996">
    <property type="component" value="Unassembled WGS sequence"/>
</dbReference>